<name>A0A0L0SG09_ALLM3</name>
<keyword evidence="5" id="KW-0406">Ion transport</keyword>
<feature type="region of interest" description="Disordered" evidence="7">
    <location>
        <begin position="433"/>
        <end position="454"/>
    </location>
</feature>
<feature type="transmembrane region" description="Helical" evidence="8">
    <location>
        <begin position="29"/>
        <end position="48"/>
    </location>
</feature>
<feature type="transmembrane region" description="Helical" evidence="8">
    <location>
        <begin position="69"/>
        <end position="96"/>
    </location>
</feature>
<evidence type="ECO:0000256" key="4">
    <source>
        <dbReference type="ARBA" id="ARBA00023002"/>
    </source>
</evidence>
<dbReference type="Pfam" id="PF08022">
    <property type="entry name" value="FAD_binding_8"/>
    <property type="match status" value="1"/>
</dbReference>
<dbReference type="GO" id="GO:0016491">
    <property type="term" value="F:oxidoreductase activity"/>
    <property type="evidence" value="ECO:0007669"/>
    <property type="project" value="UniProtKB-KW"/>
</dbReference>
<dbReference type="OrthoDB" id="5532842at2759"/>
<dbReference type="AlphaFoldDB" id="A0A0L0SG09"/>
<dbReference type="STRING" id="578462.A0A0L0SG09"/>
<dbReference type="InterPro" id="IPR050369">
    <property type="entry name" value="RBOH/FRE"/>
</dbReference>
<feature type="transmembrane region" description="Helical" evidence="8">
    <location>
        <begin position="279"/>
        <end position="298"/>
    </location>
</feature>
<evidence type="ECO:0000313" key="10">
    <source>
        <dbReference type="EMBL" id="KNE61310.1"/>
    </source>
</evidence>
<reference evidence="10 11" key="1">
    <citation type="submission" date="2009-11" db="EMBL/GenBank/DDBJ databases">
        <title>Annotation of Allomyces macrogynus ATCC 38327.</title>
        <authorList>
            <consortium name="The Broad Institute Genome Sequencing Platform"/>
            <person name="Russ C."/>
            <person name="Cuomo C."/>
            <person name="Burger G."/>
            <person name="Gray M.W."/>
            <person name="Holland P.W.H."/>
            <person name="King N."/>
            <person name="Lang F.B.F."/>
            <person name="Roger A.J."/>
            <person name="Ruiz-Trillo I."/>
            <person name="Young S.K."/>
            <person name="Zeng Q."/>
            <person name="Gargeya S."/>
            <person name="Fitzgerald M."/>
            <person name="Haas B."/>
            <person name="Abouelleil A."/>
            <person name="Alvarado L."/>
            <person name="Arachchi H.M."/>
            <person name="Berlin A."/>
            <person name="Chapman S.B."/>
            <person name="Gearin G."/>
            <person name="Goldberg J."/>
            <person name="Griggs A."/>
            <person name="Gujja S."/>
            <person name="Hansen M."/>
            <person name="Heiman D."/>
            <person name="Howarth C."/>
            <person name="Larimer J."/>
            <person name="Lui A."/>
            <person name="MacDonald P.J.P."/>
            <person name="McCowen C."/>
            <person name="Montmayeur A."/>
            <person name="Murphy C."/>
            <person name="Neiman D."/>
            <person name="Pearson M."/>
            <person name="Priest M."/>
            <person name="Roberts A."/>
            <person name="Saif S."/>
            <person name="Shea T."/>
            <person name="Sisk P."/>
            <person name="Stolte C."/>
            <person name="Sykes S."/>
            <person name="Wortman J."/>
            <person name="Nusbaum C."/>
            <person name="Birren B."/>
        </authorList>
    </citation>
    <scope>NUCLEOTIDE SEQUENCE [LARGE SCALE GENOMIC DNA]</scope>
    <source>
        <strain evidence="10 11">ATCC 38327</strain>
    </source>
</reference>
<dbReference type="PANTHER" id="PTHR11972">
    <property type="entry name" value="NADPH OXIDASE"/>
    <property type="match status" value="1"/>
</dbReference>
<dbReference type="EMBL" id="GG745337">
    <property type="protein sequence ID" value="KNE61310.1"/>
    <property type="molecule type" value="Genomic_DNA"/>
</dbReference>
<feature type="domain" description="FAD-binding FR-type" evidence="9">
    <location>
        <begin position="325"/>
        <end position="448"/>
    </location>
</feature>
<protein>
    <recommendedName>
        <fullName evidence="9">FAD-binding FR-type domain-containing protein</fullName>
    </recommendedName>
</protein>
<feature type="transmembrane region" description="Helical" evidence="8">
    <location>
        <begin position="674"/>
        <end position="695"/>
    </location>
</feature>
<feature type="transmembrane region" description="Helical" evidence="8">
    <location>
        <begin position="618"/>
        <end position="639"/>
    </location>
</feature>
<keyword evidence="3 8" id="KW-1133">Transmembrane helix</keyword>
<organism evidence="10 11">
    <name type="scientific">Allomyces macrogynus (strain ATCC 38327)</name>
    <name type="common">Allomyces javanicus var. macrogynus</name>
    <dbReference type="NCBI Taxonomy" id="578462"/>
    <lineage>
        <taxon>Eukaryota</taxon>
        <taxon>Fungi</taxon>
        <taxon>Fungi incertae sedis</taxon>
        <taxon>Blastocladiomycota</taxon>
        <taxon>Blastocladiomycetes</taxon>
        <taxon>Blastocladiales</taxon>
        <taxon>Blastocladiaceae</taxon>
        <taxon>Allomyces</taxon>
    </lineage>
</organism>
<dbReference type="GO" id="GO:0005886">
    <property type="term" value="C:plasma membrane"/>
    <property type="evidence" value="ECO:0007669"/>
    <property type="project" value="TreeGrafter"/>
</dbReference>
<dbReference type="eggNOG" id="KOG0039">
    <property type="taxonomic scope" value="Eukaryota"/>
</dbReference>
<evidence type="ECO:0000256" key="7">
    <source>
        <dbReference type="SAM" id="MobiDB-lite"/>
    </source>
</evidence>
<keyword evidence="2 8" id="KW-0812">Transmembrane</keyword>
<dbReference type="Proteomes" id="UP000054350">
    <property type="component" value="Unassembled WGS sequence"/>
</dbReference>
<evidence type="ECO:0000313" key="11">
    <source>
        <dbReference type="Proteomes" id="UP000054350"/>
    </source>
</evidence>
<comment type="subcellular location">
    <subcellularLocation>
        <location evidence="1">Membrane</location>
        <topology evidence="1">Multi-pass membrane protein</topology>
    </subcellularLocation>
</comment>
<keyword evidence="4" id="KW-0560">Oxidoreductase</keyword>
<dbReference type="InterPro" id="IPR017927">
    <property type="entry name" value="FAD-bd_FR_type"/>
</dbReference>
<proteinExistence type="predicted"/>
<feature type="transmembrane region" description="Helical" evidence="8">
    <location>
        <begin position="183"/>
        <end position="203"/>
    </location>
</feature>
<feature type="transmembrane region" description="Helical" evidence="8">
    <location>
        <begin position="254"/>
        <end position="272"/>
    </location>
</feature>
<dbReference type="PROSITE" id="PS51384">
    <property type="entry name" value="FAD_FR"/>
    <property type="match status" value="1"/>
</dbReference>
<feature type="transmembrane region" description="Helical" evidence="8">
    <location>
        <begin position="116"/>
        <end position="136"/>
    </location>
</feature>
<keyword evidence="6 8" id="KW-0472">Membrane</keyword>
<keyword evidence="5" id="KW-0813">Transport</keyword>
<feature type="region of interest" description="Disordered" evidence="7">
    <location>
        <begin position="499"/>
        <end position="525"/>
    </location>
</feature>
<accession>A0A0L0SG09</accession>
<evidence type="ECO:0000259" key="9">
    <source>
        <dbReference type="PROSITE" id="PS51384"/>
    </source>
</evidence>
<dbReference type="GO" id="GO:0006811">
    <property type="term" value="P:monoatomic ion transport"/>
    <property type="evidence" value="ECO:0007669"/>
    <property type="project" value="UniProtKB-KW"/>
</dbReference>
<gene>
    <name evidence="10" type="ORF">AMAG_18765</name>
</gene>
<evidence type="ECO:0000256" key="5">
    <source>
        <dbReference type="ARBA" id="ARBA00023065"/>
    </source>
</evidence>
<reference evidence="11" key="2">
    <citation type="submission" date="2009-11" db="EMBL/GenBank/DDBJ databases">
        <title>The Genome Sequence of Allomyces macrogynus strain ATCC 38327.</title>
        <authorList>
            <consortium name="The Broad Institute Genome Sequencing Platform"/>
            <person name="Russ C."/>
            <person name="Cuomo C."/>
            <person name="Shea T."/>
            <person name="Young S.K."/>
            <person name="Zeng Q."/>
            <person name="Koehrsen M."/>
            <person name="Haas B."/>
            <person name="Borodovsky M."/>
            <person name="Guigo R."/>
            <person name="Alvarado L."/>
            <person name="Berlin A."/>
            <person name="Borenstein D."/>
            <person name="Chen Z."/>
            <person name="Engels R."/>
            <person name="Freedman E."/>
            <person name="Gellesch M."/>
            <person name="Goldberg J."/>
            <person name="Griggs A."/>
            <person name="Gujja S."/>
            <person name="Heiman D."/>
            <person name="Hepburn T."/>
            <person name="Howarth C."/>
            <person name="Jen D."/>
            <person name="Larson L."/>
            <person name="Lewis B."/>
            <person name="Mehta T."/>
            <person name="Park D."/>
            <person name="Pearson M."/>
            <person name="Roberts A."/>
            <person name="Saif S."/>
            <person name="Shenoy N."/>
            <person name="Sisk P."/>
            <person name="Stolte C."/>
            <person name="Sykes S."/>
            <person name="Walk T."/>
            <person name="White J."/>
            <person name="Yandava C."/>
            <person name="Burger G."/>
            <person name="Gray M.W."/>
            <person name="Holland P.W.H."/>
            <person name="King N."/>
            <person name="Lang F.B.F."/>
            <person name="Roger A.J."/>
            <person name="Ruiz-Trillo I."/>
            <person name="Lander E."/>
            <person name="Nusbaum C."/>
        </authorList>
    </citation>
    <scope>NUCLEOTIDE SEQUENCE [LARGE SCALE GENOMIC DNA]</scope>
    <source>
        <strain evidence="11">ATCC 38327</strain>
    </source>
</reference>
<dbReference type="InterPro" id="IPR013112">
    <property type="entry name" value="FAD-bd_8"/>
</dbReference>
<evidence type="ECO:0000256" key="3">
    <source>
        <dbReference type="ARBA" id="ARBA00022989"/>
    </source>
</evidence>
<feature type="transmembrane region" description="Helical" evidence="8">
    <location>
        <begin position="215"/>
        <end position="234"/>
    </location>
</feature>
<keyword evidence="11" id="KW-1185">Reference proteome</keyword>
<evidence type="ECO:0000256" key="2">
    <source>
        <dbReference type="ARBA" id="ARBA00022692"/>
    </source>
</evidence>
<evidence type="ECO:0000256" key="6">
    <source>
        <dbReference type="ARBA" id="ARBA00023136"/>
    </source>
</evidence>
<dbReference type="Pfam" id="PF01794">
    <property type="entry name" value="Ferric_reduct"/>
    <property type="match status" value="1"/>
</dbReference>
<evidence type="ECO:0000256" key="8">
    <source>
        <dbReference type="SAM" id="Phobius"/>
    </source>
</evidence>
<feature type="region of interest" description="Disordered" evidence="7">
    <location>
        <begin position="1"/>
        <end position="20"/>
    </location>
</feature>
<sequence>MQNINMARAAPPLPSPPSAQQPYSAGSKIASTTVVFLVFFGYALSLWRDIANTFGPIVSKGGMQVAISWYYDGVFGLAYAVPLFLASAIVCVQYARTKAFYPLATGANAQRSPDRVLFWLRLLIILGNFWQFGANLGIRMRNLNMRAAQNPKQAAQLLAFWNVFEGVCRSAGFPVFWNMGWLFVLAMRSPAIAPLQASLGLAYEHTVGLHRTMGWATGFWLLWHSIGYVIVFIAEHETEHLLPGTTLGNLNFVGWIGTLLFLIMATTGLYQIRRRNYSLFAMLHWLWIPFMLCAVMHIPQNAMPILPTLALYIVDRLLLVAGAGAGFNGGTLVTATAVRVSDDVVALLIPVGPARSKTPTVQDELVDQDLAAMYVPGRFLCLTAPSLVPVAPASHPFSIATYSVPNLTVTIMIRALGPFTKTLHSAASRSGAPVTLRVSPPQSMPVLSATQSTDGVAPAKDNAYMELGLGGNSSRALIAGGVGVSKYLAAADARTSWNSLDRDDSKQGLFESDSGSNLETGTPEAGVPDTRKIWLCKSAPEFHMYQALGANLSGWDVFCKTGFTIEHGTRNAAAVNKEQEADLEVHQVLMAKGIDEDDLTDAPRSSYPLFGQRTAAPLVAWARLAVFVFMAGAYAAIYFGARTPTYGYAAADCKKVVGFAMWMRCSRWSSTGPYLAVLIGMPIATQLVMAILSIINMRVRAASVFRAHGSPSGPAIVGRPRSLVARRFEARADLGLDDMAQAKDGRVARLVREARAACALGSHSMQVRSCASKPVRSSFRRATFAANGEFVDDGIGL</sequence>
<dbReference type="InterPro" id="IPR013130">
    <property type="entry name" value="Fe3_Rdtase_TM_dom"/>
</dbReference>
<evidence type="ECO:0000256" key="1">
    <source>
        <dbReference type="ARBA" id="ARBA00004141"/>
    </source>
</evidence>
<dbReference type="VEuPathDB" id="FungiDB:AMAG_18765"/>